<organism evidence="1">
    <name type="scientific">candidate division WOR-3 bacterium</name>
    <dbReference type="NCBI Taxonomy" id="2052148"/>
    <lineage>
        <taxon>Bacteria</taxon>
        <taxon>Bacteria division WOR-3</taxon>
    </lineage>
</organism>
<dbReference type="EMBL" id="DTLI01000104">
    <property type="protein sequence ID" value="HHS52028.1"/>
    <property type="molecule type" value="Genomic_DNA"/>
</dbReference>
<evidence type="ECO:0000313" key="1">
    <source>
        <dbReference type="EMBL" id="HHS52028.1"/>
    </source>
</evidence>
<accession>A0A7C6A8X4</accession>
<sequence length="63" mass="6975">MKENAQSKACAPIRVKGGLALQLGLSPQRGACVHPPKADWTNRVCFVKFFLENILKIFSLGEF</sequence>
<comment type="caution">
    <text evidence="1">The sequence shown here is derived from an EMBL/GenBank/DDBJ whole genome shotgun (WGS) entry which is preliminary data.</text>
</comment>
<dbReference type="AlphaFoldDB" id="A0A7C6A8X4"/>
<name>A0A7C6A8X4_UNCW3</name>
<gene>
    <name evidence="1" type="ORF">ENW73_04060</name>
</gene>
<proteinExistence type="predicted"/>
<reference evidence="1" key="1">
    <citation type="journal article" date="2020" name="mSystems">
        <title>Genome- and Community-Level Interaction Insights into Carbon Utilization and Element Cycling Functions of Hydrothermarchaeota in Hydrothermal Sediment.</title>
        <authorList>
            <person name="Zhou Z."/>
            <person name="Liu Y."/>
            <person name="Xu W."/>
            <person name="Pan J."/>
            <person name="Luo Z.H."/>
            <person name="Li M."/>
        </authorList>
    </citation>
    <scope>NUCLEOTIDE SEQUENCE [LARGE SCALE GENOMIC DNA]</scope>
    <source>
        <strain evidence="1">SpSt-876</strain>
    </source>
</reference>
<protein>
    <submittedName>
        <fullName evidence="1">Uncharacterized protein</fullName>
    </submittedName>
</protein>